<comment type="caution">
    <text evidence="2">The sequence shown here is derived from an EMBL/GenBank/DDBJ whole genome shotgun (WGS) entry which is preliminary data.</text>
</comment>
<accession>A0A2T1LZH6</accession>
<reference evidence="2 3" key="1">
    <citation type="submission" date="2018-03" db="EMBL/GenBank/DDBJ databases">
        <title>The ancient ancestry and fast evolution of plastids.</title>
        <authorList>
            <person name="Moore K.R."/>
            <person name="Magnabosco C."/>
            <person name="Momper L."/>
            <person name="Gold D.A."/>
            <person name="Bosak T."/>
            <person name="Fournier G.P."/>
        </authorList>
    </citation>
    <scope>NUCLEOTIDE SEQUENCE [LARGE SCALE GENOMIC DNA]</scope>
    <source>
        <strain evidence="2 3">CCALA 016</strain>
    </source>
</reference>
<dbReference type="InterPro" id="IPR026374">
    <property type="entry name" value="Cyano_PEP"/>
</dbReference>
<name>A0A2T1LZH6_9CHRO</name>
<gene>
    <name evidence="2" type="ORF">C7H19_07460</name>
</gene>
<feature type="chain" id="PRO_5015500050" evidence="1">
    <location>
        <begin position="28"/>
        <end position="285"/>
    </location>
</feature>
<dbReference type="EMBL" id="PXOH01000006">
    <property type="protein sequence ID" value="PSF37813.1"/>
    <property type="molecule type" value="Genomic_DNA"/>
</dbReference>
<dbReference type="RefSeq" id="WP_106456254.1">
    <property type="nucleotide sequence ID" value="NZ_PXOH01000006.1"/>
</dbReference>
<evidence type="ECO:0000313" key="2">
    <source>
        <dbReference type="EMBL" id="PSF37813.1"/>
    </source>
</evidence>
<protein>
    <submittedName>
        <fullName evidence="2">PEP-CTERM sorting domain-containing protein</fullName>
    </submittedName>
</protein>
<dbReference type="NCBIfam" id="NF041929">
    <property type="entry name" value="Xrt_dep_XDP2"/>
    <property type="match status" value="1"/>
</dbReference>
<evidence type="ECO:0000313" key="3">
    <source>
        <dbReference type="Proteomes" id="UP000239001"/>
    </source>
</evidence>
<dbReference type="OrthoDB" id="482548at2"/>
<evidence type="ECO:0000256" key="1">
    <source>
        <dbReference type="SAM" id="SignalP"/>
    </source>
</evidence>
<feature type="signal peptide" evidence="1">
    <location>
        <begin position="1"/>
        <end position="27"/>
    </location>
</feature>
<proteinExistence type="predicted"/>
<dbReference type="Proteomes" id="UP000239001">
    <property type="component" value="Unassembled WGS sequence"/>
</dbReference>
<dbReference type="NCBIfam" id="TIGR04155">
    <property type="entry name" value="cyano_PEP"/>
    <property type="match status" value="1"/>
</dbReference>
<dbReference type="AlphaFoldDB" id="A0A2T1LZH6"/>
<keyword evidence="1" id="KW-0732">Signal</keyword>
<sequence>MNKFSVLNLSFSALAFGFGMNAAPAFAASFTGYTSSPTGHTLSPNVGVVSGVTDATKADIRLDSVTKGSTTYTNFFYVTGATIITNDNATLGPGSSDRGDQTALDPFLTQGPVAETPNASQVVQSLGNNNLNSIIDTEDNLGTSIFDVYFSNPTDTFAFWERGKNSRLKVTAIVAGSAGNLNPTLGGSFTITQSLWANTGIMTTLSIDTTEIGGAQELGTYGLTYDSAIVGLRLESTDGFNGPDYKVVGINAVPEPLTILGAGTAVAFGGFFKRKLAKSNENKKA</sequence>
<organism evidence="2 3">
    <name type="scientific">Aphanothece hegewaldii CCALA 016</name>
    <dbReference type="NCBI Taxonomy" id="2107694"/>
    <lineage>
        <taxon>Bacteria</taxon>
        <taxon>Bacillati</taxon>
        <taxon>Cyanobacteriota</taxon>
        <taxon>Cyanophyceae</taxon>
        <taxon>Oscillatoriophycideae</taxon>
        <taxon>Chroococcales</taxon>
        <taxon>Aphanothecaceae</taxon>
        <taxon>Aphanothece</taxon>
    </lineage>
</organism>
<keyword evidence="3" id="KW-1185">Reference proteome</keyword>
<reference evidence="2 3" key="2">
    <citation type="submission" date="2018-03" db="EMBL/GenBank/DDBJ databases">
        <authorList>
            <person name="Keele B.F."/>
        </authorList>
    </citation>
    <scope>NUCLEOTIDE SEQUENCE [LARGE SCALE GENOMIC DNA]</scope>
    <source>
        <strain evidence="2 3">CCALA 016</strain>
    </source>
</reference>